<proteinExistence type="predicted"/>
<sequence length="74" mass="8247">MTIDVEQNTIVHPFSSRGCRTKRLRKNNVERAATSAMLLPSIALHKSSDQRSDYGQPLPLGEAFSPAVDCYWLA</sequence>
<dbReference type="Proteomes" id="UP000838756">
    <property type="component" value="Unassembled WGS sequence"/>
</dbReference>
<reference evidence="1" key="1">
    <citation type="submission" date="2022-03" db="EMBL/GenBank/DDBJ databases">
        <authorList>
            <person name="Lindestad O."/>
        </authorList>
    </citation>
    <scope>NUCLEOTIDE SEQUENCE</scope>
</reference>
<evidence type="ECO:0000313" key="2">
    <source>
        <dbReference type="Proteomes" id="UP000838756"/>
    </source>
</evidence>
<accession>A0A8S4RX25</accession>
<protein>
    <submittedName>
        <fullName evidence="1">Jg14995 protein</fullName>
    </submittedName>
</protein>
<gene>
    <name evidence="1" type="primary">jg14995</name>
    <name evidence="1" type="ORF">PAEG_LOCUS18547</name>
</gene>
<organism evidence="1 2">
    <name type="scientific">Pararge aegeria aegeria</name>
    <dbReference type="NCBI Taxonomy" id="348720"/>
    <lineage>
        <taxon>Eukaryota</taxon>
        <taxon>Metazoa</taxon>
        <taxon>Ecdysozoa</taxon>
        <taxon>Arthropoda</taxon>
        <taxon>Hexapoda</taxon>
        <taxon>Insecta</taxon>
        <taxon>Pterygota</taxon>
        <taxon>Neoptera</taxon>
        <taxon>Endopterygota</taxon>
        <taxon>Lepidoptera</taxon>
        <taxon>Glossata</taxon>
        <taxon>Ditrysia</taxon>
        <taxon>Papilionoidea</taxon>
        <taxon>Nymphalidae</taxon>
        <taxon>Satyrinae</taxon>
        <taxon>Satyrini</taxon>
        <taxon>Parargina</taxon>
        <taxon>Pararge</taxon>
    </lineage>
</organism>
<name>A0A8S4RX25_9NEOP</name>
<dbReference type="AlphaFoldDB" id="A0A8S4RX25"/>
<comment type="caution">
    <text evidence="1">The sequence shown here is derived from an EMBL/GenBank/DDBJ whole genome shotgun (WGS) entry which is preliminary data.</text>
</comment>
<keyword evidence="2" id="KW-1185">Reference proteome</keyword>
<evidence type="ECO:0000313" key="1">
    <source>
        <dbReference type="EMBL" id="CAH2242200.1"/>
    </source>
</evidence>
<dbReference type="EMBL" id="CAKXAJ010025630">
    <property type="protein sequence ID" value="CAH2242200.1"/>
    <property type="molecule type" value="Genomic_DNA"/>
</dbReference>